<proteinExistence type="predicted"/>
<evidence type="ECO:0000313" key="3">
    <source>
        <dbReference type="Proteomes" id="UP000281118"/>
    </source>
</evidence>
<dbReference type="OrthoDB" id="8851965at2"/>
<evidence type="ECO:0000256" key="1">
    <source>
        <dbReference type="SAM" id="SignalP"/>
    </source>
</evidence>
<feature type="signal peptide" evidence="1">
    <location>
        <begin position="1"/>
        <end position="23"/>
    </location>
</feature>
<dbReference type="EMBL" id="RXFT01000001">
    <property type="protein sequence ID" value="RUR66065.1"/>
    <property type="molecule type" value="Genomic_DNA"/>
</dbReference>
<name>A0A3S1A139_9BURK</name>
<organism evidence="2 3">
    <name type="scientific">Variovorax guangxiensis</name>
    <dbReference type="NCBI Taxonomy" id="1775474"/>
    <lineage>
        <taxon>Bacteria</taxon>
        <taxon>Pseudomonadati</taxon>
        <taxon>Pseudomonadota</taxon>
        <taxon>Betaproteobacteria</taxon>
        <taxon>Burkholderiales</taxon>
        <taxon>Comamonadaceae</taxon>
        <taxon>Variovorax</taxon>
    </lineage>
</organism>
<protein>
    <submittedName>
        <fullName evidence="2">Uncharacterized protein</fullName>
    </submittedName>
</protein>
<reference evidence="2 3" key="1">
    <citation type="submission" date="2018-12" db="EMBL/GenBank/DDBJ databases">
        <title>The genome sequences of Variovorax guangxiensis DSM 27352.</title>
        <authorList>
            <person name="Gao J."/>
            <person name="Sun J."/>
        </authorList>
    </citation>
    <scope>NUCLEOTIDE SEQUENCE [LARGE SCALE GENOMIC DNA]</scope>
    <source>
        <strain evidence="2 3">DSM 27352</strain>
    </source>
</reference>
<keyword evidence="1" id="KW-0732">Signal</keyword>
<accession>A0A3S1A139</accession>
<dbReference type="Proteomes" id="UP000281118">
    <property type="component" value="Unassembled WGS sequence"/>
</dbReference>
<feature type="chain" id="PRO_5018591790" evidence="1">
    <location>
        <begin position="24"/>
        <end position="188"/>
    </location>
</feature>
<dbReference type="RefSeq" id="WP_126019358.1">
    <property type="nucleotide sequence ID" value="NZ_RXFT01000001.1"/>
</dbReference>
<comment type="caution">
    <text evidence="2">The sequence shown here is derived from an EMBL/GenBank/DDBJ whole genome shotgun (WGS) entry which is preliminary data.</text>
</comment>
<evidence type="ECO:0000313" key="2">
    <source>
        <dbReference type="EMBL" id="RUR66065.1"/>
    </source>
</evidence>
<dbReference type="AlphaFoldDB" id="A0A3S1A139"/>
<gene>
    <name evidence="2" type="ORF">EJP67_03235</name>
</gene>
<sequence length="188" mass="21153">MKKTINLMTAAALLLAAGVSADAADKRYPIAYVQKVEITDPSHRNIAWENKDFLNCDDVVLTEEDVRYALRHMRRVSWKGYDPEQVVDATGCEGEALVTFKNGRVLAMGIEPTGRIGTAEYDRKADIVTGSTSFYECSSCRTRKMALLKDALNRADERRLKRLVAEGQLSASEAERRLNWARVQRDKP</sequence>